<feature type="region of interest" description="Disordered" evidence="8">
    <location>
        <begin position="394"/>
        <end position="431"/>
    </location>
</feature>
<evidence type="ECO:0000256" key="1">
    <source>
        <dbReference type="ARBA" id="ARBA00001947"/>
    </source>
</evidence>
<keyword evidence="9" id="KW-0472">Membrane</keyword>
<dbReference type="RefSeq" id="XP_007764917.1">
    <property type="nucleotide sequence ID" value="XM_007766727.1"/>
</dbReference>
<evidence type="ECO:0000256" key="6">
    <source>
        <dbReference type="ARBA" id="ARBA00022833"/>
    </source>
</evidence>
<dbReference type="SUPFAM" id="SSF55486">
    <property type="entry name" value="Metalloproteases ('zincins'), catalytic domain"/>
    <property type="match status" value="2"/>
</dbReference>
<comment type="caution">
    <text evidence="12">The sequence shown here is derived from an EMBL/GenBank/DDBJ whole genome shotgun (WGS) entry which is preliminary data.</text>
</comment>
<evidence type="ECO:0000259" key="11">
    <source>
        <dbReference type="Pfam" id="PF05649"/>
    </source>
</evidence>
<keyword evidence="6" id="KW-0862">Zinc</keyword>
<dbReference type="GeneID" id="19211877"/>
<keyword evidence="5" id="KW-0378">Hydrolase</keyword>
<reference evidence="13" key="1">
    <citation type="journal article" date="2012" name="Science">
        <title>The Paleozoic origin of enzymatic lignin decomposition reconstructed from 31 fungal genomes.</title>
        <authorList>
            <person name="Floudas D."/>
            <person name="Binder M."/>
            <person name="Riley R."/>
            <person name="Barry K."/>
            <person name="Blanchette R.A."/>
            <person name="Henrissat B."/>
            <person name="Martinez A.T."/>
            <person name="Otillar R."/>
            <person name="Spatafora J.W."/>
            <person name="Yadav J.S."/>
            <person name="Aerts A."/>
            <person name="Benoit I."/>
            <person name="Boyd A."/>
            <person name="Carlson A."/>
            <person name="Copeland A."/>
            <person name="Coutinho P.M."/>
            <person name="de Vries R.P."/>
            <person name="Ferreira P."/>
            <person name="Findley K."/>
            <person name="Foster B."/>
            <person name="Gaskell J."/>
            <person name="Glotzer D."/>
            <person name="Gorecki P."/>
            <person name="Heitman J."/>
            <person name="Hesse C."/>
            <person name="Hori C."/>
            <person name="Igarashi K."/>
            <person name="Jurgens J.A."/>
            <person name="Kallen N."/>
            <person name="Kersten P."/>
            <person name="Kohler A."/>
            <person name="Kuees U."/>
            <person name="Kumar T.K.A."/>
            <person name="Kuo A."/>
            <person name="LaButti K."/>
            <person name="Larrondo L.F."/>
            <person name="Lindquist E."/>
            <person name="Ling A."/>
            <person name="Lombard V."/>
            <person name="Lucas S."/>
            <person name="Lundell T."/>
            <person name="Martin R."/>
            <person name="McLaughlin D.J."/>
            <person name="Morgenstern I."/>
            <person name="Morin E."/>
            <person name="Murat C."/>
            <person name="Nagy L.G."/>
            <person name="Nolan M."/>
            <person name="Ohm R.A."/>
            <person name="Patyshakuliyeva A."/>
            <person name="Rokas A."/>
            <person name="Ruiz-Duenas F.J."/>
            <person name="Sabat G."/>
            <person name="Salamov A."/>
            <person name="Samejima M."/>
            <person name="Schmutz J."/>
            <person name="Slot J.C."/>
            <person name="St John F."/>
            <person name="Stenlid J."/>
            <person name="Sun H."/>
            <person name="Sun S."/>
            <person name="Syed K."/>
            <person name="Tsang A."/>
            <person name="Wiebenga A."/>
            <person name="Young D."/>
            <person name="Pisabarro A."/>
            <person name="Eastwood D.C."/>
            <person name="Martin F."/>
            <person name="Cullen D."/>
            <person name="Grigoriev I.V."/>
            <person name="Hibbett D.S."/>
        </authorList>
    </citation>
    <scope>NUCLEOTIDE SEQUENCE [LARGE SCALE GENOMIC DNA]</scope>
    <source>
        <strain evidence="13">RWD-64-598 SS2</strain>
    </source>
</reference>
<sequence length="913" mass="101580">MAERDNYPRPSTDQEHAPLLHHTDEDYGSEEPSPTEQRNLAKRLTDVVQEPLTGLTKVLLVEVLILLLIASVFIGLFAGAQHKLNLNKGGSGGGGDGERLTITQTDVVTRTQPYTTTATKTSVLTTTDVSTSTYTTTETSVSTSTSTQTKTTTVILGPEPTGPPSPAPPSDVCATPDCIILSASILSALDTTQDPCENFFEFANGNWIESHPIPGDKSGVSSFSQLSDQNLLVLRKILEDDKSLTDSYDDQLLLKLRTLYGSCMDETKLNYIGQEPLQNVVDTIRKLYSGSSTAPGVDDAKANQGLSNALAYVHSRGVGGLFEFSIDGDVGVDPDKMTLWFNQPSLGLPAKEYYKERAIIEVYQGVIERLLLTLDGSGNVAEEQAHPAQTVLQLGDNDHNWPSRPWPPWDGDGNDGDSPQPRPKNPRERARQLSRDIVHFEAKIAEASLDLDKLQQDPFGTYNPMEIYRLKNTLQQINFPDYFATFTPRAYPTRVIVTYPPYASSLSDILDRTPDDVIENYLVVRAALEYAPDLGQSTEAWQAVRTLQETLGGLKKGAVGERSDFCMNKVEESLGFGLGLFFVNETFGGNSKEKATNVIEDVIETFKESLRKVQWMDKKSSQAAADKADALDVKVGYPVYPDTLNPRSILSYYSRVTIHIDTFFENMLSASESETYRMWQRLGKQRDHREWEMYPSTVNAYYNPPANEIVFPAGILQPPFFSKNWPGYLSFGSFGAVAAHELTHAFDSAGRLYNQHGKLEEWWTPETSAAYQVHQDCIVKQYSEYVVEDGKGGYVHVNGNLTSGENIGDSGLINSYRAWKAQYQDALTAGNEYLLPGLDYTREQLFFISWARTWAQNNRAADKVKRVRSDPHSPNKYRAEGTVSNIPEFAKAFKCSAKAKLNPPDEKRCMFWS</sequence>
<keyword evidence="9" id="KW-1133">Transmembrane helix</keyword>
<dbReference type="InterPro" id="IPR024079">
    <property type="entry name" value="MetalloPept_cat_dom_sf"/>
</dbReference>
<organism evidence="12 13">
    <name type="scientific">Coniophora puteana (strain RWD-64-598)</name>
    <name type="common">Brown rot fungus</name>
    <dbReference type="NCBI Taxonomy" id="741705"/>
    <lineage>
        <taxon>Eukaryota</taxon>
        <taxon>Fungi</taxon>
        <taxon>Dikarya</taxon>
        <taxon>Basidiomycota</taxon>
        <taxon>Agaricomycotina</taxon>
        <taxon>Agaricomycetes</taxon>
        <taxon>Agaricomycetidae</taxon>
        <taxon>Boletales</taxon>
        <taxon>Coniophorineae</taxon>
        <taxon>Coniophoraceae</taxon>
        <taxon>Coniophora</taxon>
    </lineage>
</organism>
<dbReference type="GO" id="GO:0005886">
    <property type="term" value="C:plasma membrane"/>
    <property type="evidence" value="ECO:0007669"/>
    <property type="project" value="TreeGrafter"/>
</dbReference>
<name>A0A5M3N321_CONPW</name>
<dbReference type="Proteomes" id="UP000053558">
    <property type="component" value="Unassembled WGS sequence"/>
</dbReference>
<evidence type="ECO:0000256" key="7">
    <source>
        <dbReference type="ARBA" id="ARBA00023049"/>
    </source>
</evidence>
<gene>
    <name evidence="12" type="ORF">CONPUDRAFT_98470</name>
</gene>
<dbReference type="OMA" id="FGWAQVW"/>
<keyword evidence="7 12" id="KW-0482">Metalloprotease</keyword>
<evidence type="ECO:0000256" key="2">
    <source>
        <dbReference type="ARBA" id="ARBA00007357"/>
    </source>
</evidence>
<dbReference type="PROSITE" id="PS51885">
    <property type="entry name" value="NEPRILYSIN"/>
    <property type="match status" value="1"/>
</dbReference>
<evidence type="ECO:0000256" key="9">
    <source>
        <dbReference type="SAM" id="Phobius"/>
    </source>
</evidence>
<protein>
    <submittedName>
        <fullName evidence="12">Metalloprotease</fullName>
    </submittedName>
</protein>
<feature type="transmembrane region" description="Helical" evidence="9">
    <location>
        <begin position="58"/>
        <end position="78"/>
    </location>
</feature>
<accession>A0A5M3N321</accession>
<evidence type="ECO:0000259" key="10">
    <source>
        <dbReference type="Pfam" id="PF01431"/>
    </source>
</evidence>
<evidence type="ECO:0000256" key="8">
    <source>
        <dbReference type="SAM" id="MobiDB-lite"/>
    </source>
</evidence>
<evidence type="ECO:0000313" key="12">
    <source>
        <dbReference type="EMBL" id="EIW85424.1"/>
    </source>
</evidence>
<dbReference type="InterPro" id="IPR000718">
    <property type="entry name" value="Peptidase_M13"/>
</dbReference>
<dbReference type="GO" id="GO:0004222">
    <property type="term" value="F:metalloendopeptidase activity"/>
    <property type="evidence" value="ECO:0007669"/>
    <property type="project" value="InterPro"/>
</dbReference>
<keyword evidence="9" id="KW-0812">Transmembrane</keyword>
<dbReference type="PANTHER" id="PTHR11733">
    <property type="entry name" value="ZINC METALLOPROTEASE FAMILY M13 NEPRILYSIN-RELATED"/>
    <property type="match status" value="1"/>
</dbReference>
<keyword evidence="3 12" id="KW-0645">Protease</keyword>
<comment type="cofactor">
    <cofactor evidence="1">
        <name>Zn(2+)</name>
        <dbReference type="ChEBI" id="CHEBI:29105"/>
    </cofactor>
</comment>
<dbReference type="Pfam" id="PF01431">
    <property type="entry name" value="Peptidase_M13"/>
    <property type="match status" value="1"/>
</dbReference>
<dbReference type="Gene3D" id="1.10.1380.10">
    <property type="entry name" value="Neutral endopeptidase , domain2"/>
    <property type="match status" value="2"/>
</dbReference>
<proteinExistence type="inferred from homology"/>
<feature type="region of interest" description="Disordered" evidence="8">
    <location>
        <begin position="1"/>
        <end position="38"/>
    </location>
</feature>
<feature type="domain" description="Peptidase M13 N-terminal" evidence="11">
    <location>
        <begin position="195"/>
        <end position="638"/>
    </location>
</feature>
<dbReference type="GO" id="GO:0016485">
    <property type="term" value="P:protein processing"/>
    <property type="evidence" value="ECO:0007669"/>
    <property type="project" value="TreeGrafter"/>
</dbReference>
<dbReference type="PANTHER" id="PTHR11733:SF167">
    <property type="entry name" value="FI17812P1-RELATED"/>
    <property type="match status" value="1"/>
</dbReference>
<evidence type="ECO:0000256" key="4">
    <source>
        <dbReference type="ARBA" id="ARBA00022723"/>
    </source>
</evidence>
<dbReference type="OrthoDB" id="6475849at2759"/>
<comment type="similarity">
    <text evidence="2">Belongs to the peptidase M13 family.</text>
</comment>
<dbReference type="PRINTS" id="PR00786">
    <property type="entry name" value="NEPRILYSIN"/>
</dbReference>
<dbReference type="AlphaFoldDB" id="A0A5M3N321"/>
<feature type="compositionally biased region" description="Basic and acidic residues" evidence="8">
    <location>
        <begin position="1"/>
        <end position="25"/>
    </location>
</feature>
<dbReference type="Pfam" id="PF05649">
    <property type="entry name" value="Peptidase_M13_N"/>
    <property type="match status" value="1"/>
</dbReference>
<dbReference type="EMBL" id="JH711574">
    <property type="protein sequence ID" value="EIW85424.1"/>
    <property type="molecule type" value="Genomic_DNA"/>
</dbReference>
<dbReference type="InterPro" id="IPR018497">
    <property type="entry name" value="Peptidase_M13_C"/>
</dbReference>
<dbReference type="CDD" id="cd08662">
    <property type="entry name" value="M13"/>
    <property type="match status" value="1"/>
</dbReference>
<dbReference type="InterPro" id="IPR042089">
    <property type="entry name" value="Peptidase_M13_dom_2"/>
</dbReference>
<evidence type="ECO:0000256" key="3">
    <source>
        <dbReference type="ARBA" id="ARBA00022670"/>
    </source>
</evidence>
<dbReference type="GO" id="GO:0046872">
    <property type="term" value="F:metal ion binding"/>
    <property type="evidence" value="ECO:0007669"/>
    <property type="project" value="UniProtKB-KW"/>
</dbReference>
<evidence type="ECO:0000256" key="5">
    <source>
        <dbReference type="ARBA" id="ARBA00022801"/>
    </source>
</evidence>
<keyword evidence="4" id="KW-0479">Metal-binding</keyword>
<evidence type="ECO:0000313" key="13">
    <source>
        <dbReference type="Proteomes" id="UP000053558"/>
    </source>
</evidence>
<dbReference type="InterPro" id="IPR008753">
    <property type="entry name" value="Peptidase_M13_N"/>
</dbReference>
<dbReference type="Gene3D" id="3.40.390.10">
    <property type="entry name" value="Collagenase (Catalytic Domain)"/>
    <property type="match status" value="2"/>
</dbReference>
<dbReference type="KEGG" id="cput:CONPUDRAFT_98470"/>
<keyword evidence="13" id="KW-1185">Reference proteome</keyword>
<feature type="domain" description="Peptidase M13 C-terminal" evidence="10">
    <location>
        <begin position="699"/>
        <end position="909"/>
    </location>
</feature>